<accession>A0A0F3NH69</accession>
<evidence type="ECO:0000256" key="2">
    <source>
        <dbReference type="SAM" id="SignalP"/>
    </source>
</evidence>
<dbReference type="RefSeq" id="WP_011450544.1">
    <property type="nucleotide sequence ID" value="NZ_LANT01000003.1"/>
</dbReference>
<name>A0A0F3NH69_ANAPH</name>
<protein>
    <submittedName>
        <fullName evidence="3">Putative type IV secretion system protein VirB6</fullName>
    </submittedName>
</protein>
<sequence length="46" mass="5162">MHRVARALVFLMFLVVTVPLTSYAAGDATASTPTEEENNLVHYRRL</sequence>
<comment type="caution">
    <text evidence="3">The sequence shown here is derived from an EMBL/GenBank/DDBJ whole genome shotgun (WGS) entry which is preliminary data.</text>
</comment>
<evidence type="ECO:0000256" key="1">
    <source>
        <dbReference type="SAM" id="MobiDB-lite"/>
    </source>
</evidence>
<dbReference type="GeneID" id="92748420"/>
<feature type="chain" id="PRO_5002465003" evidence="2">
    <location>
        <begin position="25"/>
        <end position="46"/>
    </location>
</feature>
<evidence type="ECO:0000313" key="3">
    <source>
        <dbReference type="EMBL" id="KJV66229.1"/>
    </source>
</evidence>
<proteinExistence type="predicted"/>
<dbReference type="Proteomes" id="UP000033754">
    <property type="component" value="Unassembled WGS sequence"/>
</dbReference>
<dbReference type="AlphaFoldDB" id="A0A0F3NH69"/>
<dbReference type="PATRIC" id="fig|1359161.3.peg.758"/>
<organism evidence="3 4">
    <name type="scientific">Anaplasma phagocytophilum str. NCH-1</name>
    <dbReference type="NCBI Taxonomy" id="1359161"/>
    <lineage>
        <taxon>Bacteria</taxon>
        <taxon>Pseudomonadati</taxon>
        <taxon>Pseudomonadota</taxon>
        <taxon>Alphaproteobacteria</taxon>
        <taxon>Rickettsiales</taxon>
        <taxon>Anaplasmataceae</taxon>
        <taxon>Anaplasma</taxon>
        <taxon>phagocytophilum group</taxon>
    </lineage>
</organism>
<feature type="signal peptide" evidence="2">
    <location>
        <begin position="1"/>
        <end position="24"/>
    </location>
</feature>
<feature type="region of interest" description="Disordered" evidence="1">
    <location>
        <begin position="27"/>
        <end position="46"/>
    </location>
</feature>
<reference evidence="3 4" key="1">
    <citation type="submission" date="2015-01" db="EMBL/GenBank/DDBJ databases">
        <title>Genome Sequencing of Rickettsiales.</title>
        <authorList>
            <person name="Daugherty S.C."/>
            <person name="Su Q."/>
            <person name="Abolude K."/>
            <person name="Beier-Sexton M."/>
            <person name="Carlyon J.A."/>
            <person name="Carter R."/>
            <person name="Day N.P."/>
            <person name="Dumler S.J."/>
            <person name="Dyachenko V."/>
            <person name="Godinez A."/>
            <person name="Kurtti T.J."/>
            <person name="Lichay M."/>
            <person name="Mullins K.E."/>
            <person name="Ott S."/>
            <person name="Pappas-Brown V."/>
            <person name="Paris D.H."/>
            <person name="Patel P."/>
            <person name="Richards A.L."/>
            <person name="Sadzewicz L."/>
            <person name="Sears K."/>
            <person name="Seidman D."/>
            <person name="Sengamalay N."/>
            <person name="Stenos J."/>
            <person name="Tallon L.J."/>
            <person name="Vincent G."/>
            <person name="Fraser C.M."/>
            <person name="Munderloh U."/>
            <person name="Dunning-Hotopp J.C."/>
        </authorList>
    </citation>
    <scope>NUCLEOTIDE SEQUENCE [LARGE SCALE GENOMIC DNA]</scope>
    <source>
        <strain evidence="3 4">NCH-1</strain>
    </source>
</reference>
<evidence type="ECO:0000313" key="4">
    <source>
        <dbReference type="Proteomes" id="UP000033754"/>
    </source>
</evidence>
<dbReference type="EMBL" id="LANT01000003">
    <property type="protein sequence ID" value="KJV66229.1"/>
    <property type="molecule type" value="Genomic_DNA"/>
</dbReference>
<keyword evidence="2" id="KW-0732">Signal</keyword>
<gene>
    <name evidence="3" type="ORF">EPHNCH_0673</name>
</gene>